<name>A0ABN9XP63_9DINO</name>
<accession>A0ABN9XP63</accession>
<dbReference type="EMBL" id="CAUYUJ010020702">
    <property type="protein sequence ID" value="CAK0899962.1"/>
    <property type="molecule type" value="Genomic_DNA"/>
</dbReference>
<organism evidence="2 3">
    <name type="scientific">Prorocentrum cordatum</name>
    <dbReference type="NCBI Taxonomy" id="2364126"/>
    <lineage>
        <taxon>Eukaryota</taxon>
        <taxon>Sar</taxon>
        <taxon>Alveolata</taxon>
        <taxon>Dinophyceae</taxon>
        <taxon>Prorocentrales</taxon>
        <taxon>Prorocentraceae</taxon>
        <taxon>Prorocentrum</taxon>
    </lineage>
</organism>
<sequence length="112" mass="12023">MYCSEMGTRLRTFKAQQSHVVSSLSALRAVTNAFHTRAMRNVFREKSAAEFAPAAATILLRKGSSIPRERSTRAPTPSIGGPFNLKSAADMKPASFGISGEMVVSSKSSTPM</sequence>
<dbReference type="Proteomes" id="UP001189429">
    <property type="component" value="Unassembled WGS sequence"/>
</dbReference>
<proteinExistence type="predicted"/>
<gene>
    <name evidence="2" type="ORF">PCOR1329_LOCUS77375</name>
</gene>
<evidence type="ECO:0000313" key="3">
    <source>
        <dbReference type="Proteomes" id="UP001189429"/>
    </source>
</evidence>
<keyword evidence="3" id="KW-1185">Reference proteome</keyword>
<evidence type="ECO:0000313" key="2">
    <source>
        <dbReference type="EMBL" id="CAK0899962.1"/>
    </source>
</evidence>
<evidence type="ECO:0000256" key="1">
    <source>
        <dbReference type="SAM" id="MobiDB-lite"/>
    </source>
</evidence>
<feature type="region of interest" description="Disordered" evidence="1">
    <location>
        <begin position="63"/>
        <end position="85"/>
    </location>
</feature>
<comment type="caution">
    <text evidence="2">The sequence shown here is derived from an EMBL/GenBank/DDBJ whole genome shotgun (WGS) entry which is preliminary data.</text>
</comment>
<protein>
    <submittedName>
        <fullName evidence="2">Uncharacterized protein</fullName>
    </submittedName>
</protein>
<reference evidence="2" key="1">
    <citation type="submission" date="2023-10" db="EMBL/GenBank/DDBJ databases">
        <authorList>
            <person name="Chen Y."/>
            <person name="Shah S."/>
            <person name="Dougan E. K."/>
            <person name="Thang M."/>
            <person name="Chan C."/>
        </authorList>
    </citation>
    <scope>NUCLEOTIDE SEQUENCE [LARGE SCALE GENOMIC DNA]</scope>
</reference>